<evidence type="ECO:0000256" key="1">
    <source>
        <dbReference type="SAM" id="MobiDB-lite"/>
    </source>
</evidence>
<dbReference type="EMBL" id="FOMZ01000006">
    <property type="protein sequence ID" value="SFE01461.1"/>
    <property type="molecule type" value="Genomic_DNA"/>
</dbReference>
<name>A0A1I1X2K6_9ACTN</name>
<proteinExistence type="predicted"/>
<dbReference type="AlphaFoldDB" id="A0A1I1X2K6"/>
<evidence type="ECO:0008006" key="4">
    <source>
        <dbReference type="Google" id="ProtNLM"/>
    </source>
</evidence>
<feature type="region of interest" description="Disordered" evidence="1">
    <location>
        <begin position="24"/>
        <end position="45"/>
    </location>
</feature>
<dbReference type="Gene3D" id="2.30.320.10">
    <property type="entry name" value="YwqG-like"/>
    <property type="match status" value="1"/>
</dbReference>
<evidence type="ECO:0000313" key="2">
    <source>
        <dbReference type="EMBL" id="SFE01461.1"/>
    </source>
</evidence>
<evidence type="ECO:0000313" key="3">
    <source>
        <dbReference type="Proteomes" id="UP000198716"/>
    </source>
</evidence>
<organism evidence="2 3">
    <name type="scientific">Actinopolyspora alba</name>
    <dbReference type="NCBI Taxonomy" id="673379"/>
    <lineage>
        <taxon>Bacteria</taxon>
        <taxon>Bacillati</taxon>
        <taxon>Actinomycetota</taxon>
        <taxon>Actinomycetes</taxon>
        <taxon>Actinopolysporales</taxon>
        <taxon>Actinopolysporaceae</taxon>
        <taxon>Actinopolyspora</taxon>
        <taxon>Actinopolyspora alba group</taxon>
    </lineage>
</organism>
<protein>
    <recommendedName>
        <fullName evidence="4">DUF1963 domain-containing protein</fullName>
    </recommendedName>
</protein>
<keyword evidence="3" id="KW-1185">Reference proteome</keyword>
<gene>
    <name evidence="2" type="ORF">SAMN04487819_106258</name>
</gene>
<accession>A0A1I1X2K6</accession>
<dbReference type="Proteomes" id="UP000198716">
    <property type="component" value="Unassembled WGS sequence"/>
</dbReference>
<sequence length="325" mass="36803">MARTTPPRPVNMAEVFPELAGMTRTTTRLHPRRGDPTVERSSVGGPLLWPVEEPWPRCHDCHHNKYGFAPELTSLHEVRAARGLVTGEPSPLSAEDLETLRRSKEGVPVAEHALSPMPLLPVAQLYATEIPDLVCPPGADLLQVLWCPFDHEDDYTPNVWLYWRRAADIEHVLLEPPEPALVVDEEFVPHPCVLNPERIIEFPPLHLIPQNLAERIRHWEQERHMDYDDDLSIPPGWKVGGWESMWTFRDPIPLGCEQCGSDVEPLLMMEGGNFTPSWRAVEDNAELGEVPDGESHPGVRIGRGYTLQIYCCSRDRRHPCVTAMQ</sequence>
<dbReference type="RefSeq" id="WP_092926771.1">
    <property type="nucleotide sequence ID" value="NZ_FOMZ01000006.1"/>
</dbReference>
<reference evidence="3" key="1">
    <citation type="submission" date="2016-10" db="EMBL/GenBank/DDBJ databases">
        <authorList>
            <person name="Varghese N."/>
            <person name="Submissions S."/>
        </authorList>
    </citation>
    <scope>NUCLEOTIDE SEQUENCE [LARGE SCALE GENOMIC DNA]</scope>
    <source>
        <strain evidence="3">DSM 45004</strain>
    </source>
</reference>